<evidence type="ECO:0000313" key="4">
    <source>
        <dbReference type="Proteomes" id="UP000061432"/>
    </source>
</evidence>
<reference evidence="3 4" key="1">
    <citation type="journal article" date="2015" name="Genome Announc.">
        <title>Complete Genome Sequence of Methylobacterium aquaticum Strain 22A, Isolated from Racomitrium japonicum Moss.</title>
        <authorList>
            <person name="Tani A."/>
            <person name="Ogura Y."/>
            <person name="Hayashi T."/>
            <person name="Kimbara K."/>
        </authorList>
    </citation>
    <scope>NUCLEOTIDE SEQUENCE [LARGE SCALE GENOMIC DNA]</scope>
    <source>
        <strain evidence="3 4">MA-22A</strain>
    </source>
</reference>
<dbReference type="CDD" id="cd00093">
    <property type="entry name" value="HTH_XRE"/>
    <property type="match status" value="1"/>
</dbReference>
<evidence type="ECO:0000259" key="2">
    <source>
        <dbReference type="PROSITE" id="PS50943"/>
    </source>
</evidence>
<dbReference type="Proteomes" id="UP000061432">
    <property type="component" value="Chromosome"/>
</dbReference>
<dbReference type="PANTHER" id="PTHR46558:SF4">
    <property type="entry name" value="DNA-BIDING PHAGE PROTEIN"/>
    <property type="match status" value="1"/>
</dbReference>
<dbReference type="Pfam" id="PF01381">
    <property type="entry name" value="HTH_3"/>
    <property type="match status" value="1"/>
</dbReference>
<dbReference type="RefSeq" id="WP_197682162.1">
    <property type="nucleotide sequence ID" value="NZ_AP014704.1"/>
</dbReference>
<dbReference type="AlphaFoldDB" id="A0A0C6EWF5"/>
<protein>
    <submittedName>
        <fullName evidence="3">Predicted transcriptional regulators</fullName>
    </submittedName>
</protein>
<evidence type="ECO:0000256" key="1">
    <source>
        <dbReference type="ARBA" id="ARBA00023125"/>
    </source>
</evidence>
<name>A0A0C6EWF5_9HYPH</name>
<organism evidence="3 4">
    <name type="scientific">Methylobacterium aquaticum</name>
    <dbReference type="NCBI Taxonomy" id="270351"/>
    <lineage>
        <taxon>Bacteria</taxon>
        <taxon>Pseudomonadati</taxon>
        <taxon>Pseudomonadota</taxon>
        <taxon>Alphaproteobacteria</taxon>
        <taxon>Hyphomicrobiales</taxon>
        <taxon>Methylobacteriaceae</taxon>
        <taxon>Methylobacterium</taxon>
    </lineage>
</organism>
<dbReference type="Gene3D" id="1.10.260.40">
    <property type="entry name" value="lambda repressor-like DNA-binding domains"/>
    <property type="match status" value="1"/>
</dbReference>
<sequence length="127" mass="13353">MPKTVNDSDRLLGTRIAALRKAKGMSQTVLGNGLGVTFQQVQKYEKGQNRLSSGKLETVAGLLGVRVSDLFQGSDEEAAEGSVIHLLMTPGASDLLQAYASLDAEMRRALVVLARRGTAAPVAEAAA</sequence>
<dbReference type="KEGG" id="maqu:Maq22A_c04730"/>
<dbReference type="PATRIC" id="fig|270351.10.peg.915"/>
<dbReference type="PANTHER" id="PTHR46558">
    <property type="entry name" value="TRACRIPTIONAL REGULATORY PROTEIN-RELATED-RELATED"/>
    <property type="match status" value="1"/>
</dbReference>
<evidence type="ECO:0000313" key="3">
    <source>
        <dbReference type="EMBL" id="BAQ44356.1"/>
    </source>
</evidence>
<dbReference type="PROSITE" id="PS50943">
    <property type="entry name" value="HTH_CROC1"/>
    <property type="match status" value="1"/>
</dbReference>
<dbReference type="GO" id="GO:0003677">
    <property type="term" value="F:DNA binding"/>
    <property type="evidence" value="ECO:0007669"/>
    <property type="project" value="UniProtKB-KW"/>
</dbReference>
<accession>A0A0C6EWF5</accession>
<keyword evidence="1" id="KW-0238">DNA-binding</keyword>
<dbReference type="SUPFAM" id="SSF47413">
    <property type="entry name" value="lambda repressor-like DNA-binding domains"/>
    <property type="match status" value="1"/>
</dbReference>
<gene>
    <name evidence="3" type="primary">hipB</name>
    <name evidence="3" type="ORF">Maq22A_c04730</name>
</gene>
<dbReference type="EMBL" id="AP014704">
    <property type="protein sequence ID" value="BAQ44356.1"/>
    <property type="molecule type" value="Genomic_DNA"/>
</dbReference>
<reference evidence="4" key="2">
    <citation type="submission" date="2015-01" db="EMBL/GenBank/DDBJ databases">
        <title>Complete genome sequence of Methylobacterium aquaticum strain 22A.</title>
        <authorList>
            <person name="Tani A."/>
            <person name="Ogura Y."/>
            <person name="Hayashi T."/>
        </authorList>
    </citation>
    <scope>NUCLEOTIDE SEQUENCE [LARGE SCALE GENOMIC DNA]</scope>
    <source>
        <strain evidence="4">MA-22A</strain>
    </source>
</reference>
<dbReference type="InterPro" id="IPR001387">
    <property type="entry name" value="Cro/C1-type_HTH"/>
</dbReference>
<proteinExistence type="predicted"/>
<dbReference type="STRING" id="270351.Maq22A_c04730"/>
<feature type="domain" description="HTH cro/C1-type" evidence="2">
    <location>
        <begin position="16"/>
        <end position="70"/>
    </location>
</feature>
<dbReference type="InterPro" id="IPR010982">
    <property type="entry name" value="Lambda_DNA-bd_dom_sf"/>
</dbReference>
<dbReference type="SMART" id="SM00530">
    <property type="entry name" value="HTH_XRE"/>
    <property type="match status" value="1"/>
</dbReference>